<keyword evidence="3" id="KW-1185">Reference proteome</keyword>
<feature type="compositionally biased region" description="Polar residues" evidence="1">
    <location>
        <begin position="12"/>
        <end position="27"/>
    </location>
</feature>
<feature type="region of interest" description="Disordered" evidence="1">
    <location>
        <begin position="908"/>
        <end position="967"/>
    </location>
</feature>
<evidence type="ECO:0000313" key="3">
    <source>
        <dbReference type="Proteomes" id="UP000800235"/>
    </source>
</evidence>
<organism evidence="2 3">
    <name type="scientific">Tothia fuscella</name>
    <dbReference type="NCBI Taxonomy" id="1048955"/>
    <lineage>
        <taxon>Eukaryota</taxon>
        <taxon>Fungi</taxon>
        <taxon>Dikarya</taxon>
        <taxon>Ascomycota</taxon>
        <taxon>Pezizomycotina</taxon>
        <taxon>Dothideomycetes</taxon>
        <taxon>Pleosporomycetidae</taxon>
        <taxon>Venturiales</taxon>
        <taxon>Cylindrosympodiaceae</taxon>
        <taxon>Tothia</taxon>
    </lineage>
</organism>
<feature type="compositionally biased region" description="Basic and acidic residues" evidence="1">
    <location>
        <begin position="82"/>
        <end position="92"/>
    </location>
</feature>
<dbReference type="SUPFAM" id="SSF53335">
    <property type="entry name" value="S-adenosyl-L-methionine-dependent methyltransferases"/>
    <property type="match status" value="1"/>
</dbReference>
<evidence type="ECO:0008006" key="4">
    <source>
        <dbReference type="Google" id="ProtNLM"/>
    </source>
</evidence>
<feature type="compositionally biased region" description="Low complexity" evidence="1">
    <location>
        <begin position="585"/>
        <end position="594"/>
    </location>
</feature>
<feature type="compositionally biased region" description="Polar residues" evidence="1">
    <location>
        <begin position="611"/>
        <end position="655"/>
    </location>
</feature>
<feature type="compositionally biased region" description="Low complexity" evidence="1">
    <location>
        <begin position="696"/>
        <end position="715"/>
    </location>
</feature>
<dbReference type="EMBL" id="MU007041">
    <property type="protein sequence ID" value="KAF2430153.1"/>
    <property type="molecule type" value="Genomic_DNA"/>
</dbReference>
<feature type="region of interest" description="Disordered" evidence="1">
    <location>
        <begin position="453"/>
        <end position="781"/>
    </location>
</feature>
<feature type="region of interest" description="Disordered" evidence="1">
    <location>
        <begin position="1"/>
        <end position="188"/>
    </location>
</feature>
<feature type="compositionally biased region" description="Polar residues" evidence="1">
    <location>
        <begin position="132"/>
        <end position="169"/>
    </location>
</feature>
<feature type="compositionally biased region" description="Low complexity" evidence="1">
    <location>
        <begin position="491"/>
        <end position="505"/>
    </location>
</feature>
<feature type="compositionally biased region" description="Polar residues" evidence="1">
    <location>
        <begin position="721"/>
        <end position="734"/>
    </location>
</feature>
<comment type="caution">
    <text evidence="2">The sequence shown here is derived from an EMBL/GenBank/DDBJ whole genome shotgun (WGS) entry which is preliminary data.</text>
</comment>
<feature type="compositionally biased region" description="Low complexity" evidence="1">
    <location>
        <begin position="464"/>
        <end position="474"/>
    </location>
</feature>
<accession>A0A9P4NRJ7</accession>
<feature type="region of interest" description="Disordered" evidence="1">
    <location>
        <begin position="218"/>
        <end position="408"/>
    </location>
</feature>
<proteinExistence type="predicted"/>
<feature type="compositionally biased region" description="Basic and acidic residues" evidence="1">
    <location>
        <begin position="1"/>
        <end position="10"/>
    </location>
</feature>
<feature type="compositionally biased region" description="Polar residues" evidence="1">
    <location>
        <begin position="999"/>
        <end position="1011"/>
    </location>
</feature>
<feature type="compositionally biased region" description="Polar residues" evidence="1">
    <location>
        <begin position="64"/>
        <end position="76"/>
    </location>
</feature>
<feature type="region of interest" description="Disordered" evidence="1">
    <location>
        <begin position="985"/>
        <end position="1034"/>
    </location>
</feature>
<feature type="compositionally biased region" description="Low complexity" evidence="1">
    <location>
        <begin position="551"/>
        <end position="572"/>
    </location>
</feature>
<evidence type="ECO:0000256" key="1">
    <source>
        <dbReference type="SAM" id="MobiDB-lite"/>
    </source>
</evidence>
<sequence>MAPHRLDYGDSSRLTTQPVNPQRTPSSRLPARSNALPLPSGIPPPPPSSSKLVKKKPAAPSKSNGESQTFTRSPSVNGVRRVTGEELRREMALPRVLPTSAHITDSQKMQKAKLKTQPSSRVPRFDPIRTPSLVSGSSAASTADSPKSRSLNRKASNISNKNIQTSPEIMSSHDDAASSDPLSTTYNDPYPDAVLGISLPPSSSAYYRPGTEKIINLDRYVEDSQSPVDLPPPGHFYNSSSTPSTGYSPGPFSISSTPTSMSSISPGILVSSSSKHGPRTTQPSPTRSRPPVVRQGSDEKRLDPHGLAPVRESSSSSASTIRGSNGFQDGKTRLTLMPSPPPGPPKSMKQHVRKKSDTTSTSKNELLAPERSQRPPELAHLMDSPPRKGYVTSPPVRPSRDGTPEINLHDLTSPIIQSNMNSLPVMKHKRQSSSESRRAATTGLMINTKTHFGLPRVINPSPSPSQSSVFSPLNSRPPTRGTTPEIPTEAVKPSKVKSSPVVDGKSASRFGFFTRRNKSEAGATTLAKDAKTRKGPSAGTGHERYGKFAFRGRSGSTTSGSGSTSAGRSPSTDSMTATAQHPSRKSSIGSNSGSDVDDFLAERLNPITLRGNGSSNNVLERAQSADSQSSSIGNAIATRMQSSAATKTKNANLDQISLRPVLLPSPMADPVASMAPIKRSPTGGKKADKGEEKSNRFGLSSLSSRRASRRSFLGGKELGESTESVAQPVQSPSMGSVGRQYTAPTKHNGSMLSPEVLAGKEGVWSPPNPPSRANTQPKVALKQPKKWGFFQRAKSPVRKSSAAQEKGGAVISRQIAPRAVAHYAMVNAPPAIDATELEKIMQEAESMPGPPSPRVVESGLRRLKSQTIRHGNSVLLPEPPTFLSGFAGPARPASPKVTLNSRIESPEPAITEALPPPQQDSLPRPPRPSRLAQVGRIPRVVSKRDRERNLPEASFSRPFVPTKPSPALKNGAFTQELSISSPELVKASEHSPMVDAVDQESSSGSERQNGFNGSGEFFTFPPRKDSQLSATSSSSGIANLTATVAILPRAEAIPMEDEIWNEYDDLLDLLSTKTPKTPKTPLTGSSLGAPFQYSGFDVEDQIVSSSASFSKTSPILVEQLPPSVAAFAQRIRLPSMHDSRLFSPNPSTGTPTSGFRMSDFLTSYGERNLSFIDPTSGRLSLPPNARSSTSTVRRSLPLSVRPTSTNSASPMASSTVKQPYLPAPVTNRRDSRAIENAEREHMGFESMATLRLDALMTSKWLSFDRVLFSPAHSELKNPEEDRVLVLDGLGKDWSYYVALTYSNATIYNLGTDPADIPSPQTPVNAMEAVTNHRHIHHPSLNSPFPFPKGFFAAVVFRFPVVSNESAYRNALFECKRVLRPGGYLEVSVLDMDMLNMGSRTRSALRSLKMQMQVDEPNISLKPLSDTIQRLLGRRGFENINRCMVGVPAAGRIQGSRDESMNSAEPSSATESSASSNLDGQRYDETNSPAAVGDKAITKKVARIGRWWYSRCYENGGVDKSIWADDALIRECEKRGTSLRLMVCYAQKPDCPVRRTISV</sequence>
<feature type="region of interest" description="Disordered" evidence="1">
    <location>
        <begin position="1172"/>
        <end position="1223"/>
    </location>
</feature>
<gene>
    <name evidence="2" type="ORF">EJ08DRAFT_697695</name>
</gene>
<dbReference type="OrthoDB" id="5382952at2759"/>
<feature type="region of interest" description="Disordered" evidence="1">
    <location>
        <begin position="1453"/>
        <end position="1489"/>
    </location>
</feature>
<evidence type="ECO:0000313" key="2">
    <source>
        <dbReference type="EMBL" id="KAF2430153.1"/>
    </source>
</evidence>
<feature type="compositionally biased region" description="Polar residues" evidence="1">
    <location>
        <begin position="1201"/>
        <end position="1217"/>
    </location>
</feature>
<name>A0A9P4NRJ7_9PEZI</name>
<feature type="compositionally biased region" description="Low complexity" evidence="1">
    <location>
        <begin position="1462"/>
        <end position="1475"/>
    </location>
</feature>
<feature type="compositionally biased region" description="Low complexity" evidence="1">
    <location>
        <begin position="239"/>
        <end position="295"/>
    </location>
</feature>
<feature type="compositionally biased region" description="Basic and acidic residues" evidence="1">
    <location>
        <begin position="685"/>
        <end position="695"/>
    </location>
</feature>
<dbReference type="Gene3D" id="3.40.50.150">
    <property type="entry name" value="Vaccinia Virus protein VP39"/>
    <property type="match status" value="1"/>
</dbReference>
<feature type="compositionally biased region" description="Pro residues" evidence="1">
    <location>
        <begin position="914"/>
        <end position="928"/>
    </location>
</feature>
<dbReference type="Proteomes" id="UP000800235">
    <property type="component" value="Unassembled WGS sequence"/>
</dbReference>
<dbReference type="InterPro" id="IPR029063">
    <property type="entry name" value="SAM-dependent_MTases_sf"/>
</dbReference>
<protein>
    <recommendedName>
        <fullName evidence="4">Methyltransferase type 11 domain-containing protein</fullName>
    </recommendedName>
</protein>
<reference evidence="2" key="1">
    <citation type="journal article" date="2020" name="Stud. Mycol.">
        <title>101 Dothideomycetes genomes: a test case for predicting lifestyles and emergence of pathogens.</title>
        <authorList>
            <person name="Haridas S."/>
            <person name="Albert R."/>
            <person name="Binder M."/>
            <person name="Bloem J."/>
            <person name="Labutti K."/>
            <person name="Salamov A."/>
            <person name="Andreopoulos B."/>
            <person name="Baker S."/>
            <person name="Barry K."/>
            <person name="Bills G."/>
            <person name="Bluhm B."/>
            <person name="Cannon C."/>
            <person name="Castanera R."/>
            <person name="Culley D."/>
            <person name="Daum C."/>
            <person name="Ezra D."/>
            <person name="Gonzalez J."/>
            <person name="Henrissat B."/>
            <person name="Kuo A."/>
            <person name="Liang C."/>
            <person name="Lipzen A."/>
            <person name="Lutzoni F."/>
            <person name="Magnuson J."/>
            <person name="Mondo S."/>
            <person name="Nolan M."/>
            <person name="Ohm R."/>
            <person name="Pangilinan J."/>
            <person name="Park H.-J."/>
            <person name="Ramirez L."/>
            <person name="Alfaro M."/>
            <person name="Sun H."/>
            <person name="Tritt A."/>
            <person name="Yoshinaga Y."/>
            <person name="Zwiers L.-H."/>
            <person name="Turgeon B."/>
            <person name="Goodwin S."/>
            <person name="Spatafora J."/>
            <person name="Crous P."/>
            <person name="Grigoriev I."/>
        </authorList>
    </citation>
    <scope>NUCLEOTIDE SEQUENCE</scope>
    <source>
        <strain evidence="2">CBS 130266</strain>
    </source>
</reference>
<feature type="compositionally biased region" description="Polar residues" evidence="1">
    <location>
        <begin position="742"/>
        <end position="751"/>
    </location>
</feature>